<reference evidence="7" key="1">
    <citation type="journal article" date="2014" name="Genome Announc.">
        <title>De novo whole-genome sequence and genome annotation of Lichtheimia ramosa.</title>
        <authorList>
            <person name="Linde J."/>
            <person name="Schwartze V."/>
            <person name="Binder U."/>
            <person name="Lass-Florl C."/>
            <person name="Voigt K."/>
            <person name="Horn F."/>
        </authorList>
    </citation>
    <scope>NUCLEOTIDE SEQUENCE</scope>
    <source>
        <strain evidence="7">JMRC FSU:6197</strain>
    </source>
</reference>
<keyword evidence="4" id="KW-0804">Transcription</keyword>
<dbReference type="GO" id="GO:0045944">
    <property type="term" value="P:positive regulation of transcription by RNA polymerase II"/>
    <property type="evidence" value="ECO:0007669"/>
    <property type="project" value="TreeGrafter"/>
</dbReference>
<evidence type="ECO:0000256" key="2">
    <source>
        <dbReference type="ARBA" id="ARBA00023015"/>
    </source>
</evidence>
<sequence>MTMSSNTVSCGSNNNNKGHSTCLGDAADTFQQHPSTGKVKSSIGRSSCRFALRHNRLSTTTWEEEKTSCYMVDAKGICVTRRADNNMVNGTKLLNVVGISRGKRDGILKNAKGRVVVKVGPMSLKGVWIPLAHAEQLAAKFRIEQDLYPLLEQDPSRFLGTTNASSRQHDDMMASSPPMGDKASGRSSSSSTHADYQMKKPTFSRITTNTTTTSMKAAAAFVMPPPFKSNHGTLTSNDTQHQPTSAPTTTSAASLLLPPPATLSYYNHCSSRDDFPSTQLSK</sequence>
<proteinExistence type="inferred from homology"/>
<dbReference type="PANTHER" id="PTHR47792:SF1">
    <property type="entry name" value="PROTEIN SOK2-RELATED"/>
    <property type="match status" value="1"/>
</dbReference>
<dbReference type="PANTHER" id="PTHR47792">
    <property type="entry name" value="PROTEIN SOK2-RELATED"/>
    <property type="match status" value="1"/>
</dbReference>
<dbReference type="SMART" id="SM01252">
    <property type="entry name" value="KilA-N"/>
    <property type="match status" value="1"/>
</dbReference>
<feature type="region of interest" description="Disordered" evidence="5">
    <location>
        <begin position="156"/>
        <end position="209"/>
    </location>
</feature>
<comment type="similarity">
    <text evidence="1">Belongs to the EFG1/PHD1/stuA family.</text>
</comment>
<dbReference type="InterPro" id="IPR029790">
    <property type="entry name" value="EFG1/Phd1/StuA"/>
</dbReference>
<dbReference type="GO" id="GO:0043565">
    <property type="term" value="F:sequence-specific DNA binding"/>
    <property type="evidence" value="ECO:0007669"/>
    <property type="project" value="TreeGrafter"/>
</dbReference>
<evidence type="ECO:0000313" key="7">
    <source>
        <dbReference type="EMBL" id="CDS11125.1"/>
    </source>
</evidence>
<gene>
    <name evidence="7" type="ORF">LRAMOSA03388</name>
</gene>
<feature type="compositionally biased region" description="Low complexity" evidence="5">
    <location>
        <begin position="243"/>
        <end position="255"/>
    </location>
</feature>
<keyword evidence="2" id="KW-0805">Transcription regulation</keyword>
<evidence type="ECO:0000259" key="6">
    <source>
        <dbReference type="PROSITE" id="PS51299"/>
    </source>
</evidence>
<dbReference type="InterPro" id="IPR003163">
    <property type="entry name" value="Tscrpt_reg_HTH_APSES-type"/>
</dbReference>
<organism evidence="7">
    <name type="scientific">Lichtheimia ramosa</name>
    <dbReference type="NCBI Taxonomy" id="688394"/>
    <lineage>
        <taxon>Eukaryota</taxon>
        <taxon>Fungi</taxon>
        <taxon>Fungi incertae sedis</taxon>
        <taxon>Mucoromycota</taxon>
        <taxon>Mucoromycotina</taxon>
        <taxon>Mucoromycetes</taxon>
        <taxon>Mucorales</taxon>
        <taxon>Lichtheimiaceae</taxon>
        <taxon>Lichtheimia</taxon>
    </lineage>
</organism>
<dbReference type="InterPro" id="IPR018004">
    <property type="entry name" value="KilA/APSES_HTH"/>
</dbReference>
<dbReference type="OrthoDB" id="5407653at2759"/>
<dbReference type="GO" id="GO:0005634">
    <property type="term" value="C:nucleus"/>
    <property type="evidence" value="ECO:0007669"/>
    <property type="project" value="TreeGrafter"/>
</dbReference>
<dbReference type="PROSITE" id="PS51299">
    <property type="entry name" value="HTH_APSES"/>
    <property type="match status" value="1"/>
</dbReference>
<evidence type="ECO:0000256" key="1">
    <source>
        <dbReference type="ARBA" id="ARBA00007247"/>
    </source>
</evidence>
<evidence type="ECO:0000256" key="3">
    <source>
        <dbReference type="ARBA" id="ARBA00023125"/>
    </source>
</evidence>
<dbReference type="GO" id="GO:0003700">
    <property type="term" value="F:DNA-binding transcription factor activity"/>
    <property type="evidence" value="ECO:0007669"/>
    <property type="project" value="TreeGrafter"/>
</dbReference>
<protein>
    <recommendedName>
        <fullName evidence="6">HTH APSES-type domain-containing protein</fullName>
    </recommendedName>
</protein>
<keyword evidence="3" id="KW-0238">DNA-binding</keyword>
<dbReference type="EMBL" id="LK023346">
    <property type="protein sequence ID" value="CDS11125.1"/>
    <property type="molecule type" value="Genomic_DNA"/>
</dbReference>
<dbReference type="InterPro" id="IPR036887">
    <property type="entry name" value="HTH_APSES_sf"/>
</dbReference>
<feature type="region of interest" description="Disordered" evidence="5">
    <location>
        <begin position="223"/>
        <end position="255"/>
    </location>
</feature>
<accession>A0A077WUX9</accession>
<feature type="domain" description="HTH APSES-type" evidence="6">
    <location>
        <begin position="56"/>
        <end position="162"/>
    </location>
</feature>
<evidence type="ECO:0000256" key="4">
    <source>
        <dbReference type="ARBA" id="ARBA00023163"/>
    </source>
</evidence>
<dbReference type="Gene3D" id="3.10.260.10">
    <property type="entry name" value="Transcription regulator HTH, APSES-type DNA-binding domain"/>
    <property type="match status" value="1"/>
</dbReference>
<name>A0A077WUX9_9FUNG</name>
<feature type="compositionally biased region" description="Polar residues" evidence="5">
    <location>
        <begin position="230"/>
        <end position="242"/>
    </location>
</feature>
<dbReference type="SUPFAM" id="SSF54616">
    <property type="entry name" value="DNA-binding domain of Mlu1-box binding protein MBP1"/>
    <property type="match status" value="1"/>
</dbReference>
<evidence type="ECO:0000256" key="5">
    <source>
        <dbReference type="SAM" id="MobiDB-lite"/>
    </source>
</evidence>
<dbReference type="AlphaFoldDB" id="A0A077WUX9"/>